<dbReference type="SMART" id="SM01321">
    <property type="entry name" value="Y1_Tnp"/>
    <property type="match status" value="1"/>
</dbReference>
<dbReference type="GO" id="GO:0006313">
    <property type="term" value="P:DNA transposition"/>
    <property type="evidence" value="ECO:0007669"/>
    <property type="project" value="InterPro"/>
</dbReference>
<evidence type="ECO:0000259" key="1">
    <source>
        <dbReference type="SMART" id="SM01321"/>
    </source>
</evidence>
<name>A0A517DUR3_9FIRM</name>
<dbReference type="Proteomes" id="UP000320776">
    <property type="component" value="Chromosome"/>
</dbReference>
<reference evidence="2 3" key="1">
    <citation type="submission" date="2019-02" db="EMBL/GenBank/DDBJ databases">
        <title>Closed genome of Sporomusa termitida DSM 4440.</title>
        <authorList>
            <person name="Poehlein A."/>
            <person name="Daniel R."/>
        </authorList>
    </citation>
    <scope>NUCLEOTIDE SEQUENCE [LARGE SCALE GENOMIC DNA]</scope>
    <source>
        <strain evidence="2 3">DSM 4440</strain>
    </source>
</reference>
<dbReference type="PANTHER" id="PTHR34322">
    <property type="entry name" value="TRANSPOSASE, Y1_TNP DOMAIN-CONTAINING"/>
    <property type="match status" value="1"/>
</dbReference>
<dbReference type="InterPro" id="IPR002686">
    <property type="entry name" value="Transposase_17"/>
</dbReference>
<dbReference type="RefSeq" id="WP_144350632.1">
    <property type="nucleotide sequence ID" value="NZ_CP036259.1"/>
</dbReference>
<dbReference type="OrthoDB" id="9788881at2"/>
<keyword evidence="3" id="KW-1185">Reference proteome</keyword>
<dbReference type="Gene3D" id="3.30.70.1290">
    <property type="entry name" value="Transposase IS200-like"/>
    <property type="match status" value="1"/>
</dbReference>
<dbReference type="Pfam" id="PF01797">
    <property type="entry name" value="Y1_Tnp"/>
    <property type="match status" value="1"/>
</dbReference>
<proteinExistence type="predicted"/>
<gene>
    <name evidence="2" type="ORF">SPTER_24500</name>
</gene>
<dbReference type="EMBL" id="CP036259">
    <property type="protein sequence ID" value="QDR81094.1"/>
    <property type="molecule type" value="Genomic_DNA"/>
</dbReference>
<accession>A0A517DUR3</accession>
<dbReference type="GO" id="GO:0004803">
    <property type="term" value="F:transposase activity"/>
    <property type="evidence" value="ECO:0007669"/>
    <property type="project" value="InterPro"/>
</dbReference>
<sequence length="246" mass="28700">MSRQARQLSETGFYHVIFRGINHQHLFEEDADFQYLLQALKTLKKTMNFEIHAYCLMSNHVHLLMKEQEPGDISMIMKRILTKYAMYFNQKYQRSGALIASRYKSVPVKVDEYFITLIRYIHQNPLKANLVEKLEDYAFSSYWEYLHGSDWVNTELSLSMIGKNEWLELHRVLGDEAFEVSGQASLSDNQVRQKILQVTKGREPHEIVSWSKPERNAVIKQLKAAGVSIRQIERETGISRGIVARC</sequence>
<dbReference type="InterPro" id="IPR036515">
    <property type="entry name" value="Transposase_17_sf"/>
</dbReference>
<dbReference type="KEGG" id="sted:SPTER_24500"/>
<dbReference type="PANTHER" id="PTHR34322:SF2">
    <property type="entry name" value="TRANSPOSASE IS200-LIKE DOMAIN-CONTAINING PROTEIN"/>
    <property type="match status" value="1"/>
</dbReference>
<dbReference type="SUPFAM" id="SSF143422">
    <property type="entry name" value="Transposase IS200-like"/>
    <property type="match status" value="1"/>
</dbReference>
<evidence type="ECO:0000313" key="3">
    <source>
        <dbReference type="Proteomes" id="UP000320776"/>
    </source>
</evidence>
<protein>
    <submittedName>
        <fullName evidence="2">Transposase IS200 like protein</fullName>
    </submittedName>
</protein>
<organism evidence="2 3">
    <name type="scientific">Sporomusa termitida</name>
    <dbReference type="NCBI Taxonomy" id="2377"/>
    <lineage>
        <taxon>Bacteria</taxon>
        <taxon>Bacillati</taxon>
        <taxon>Bacillota</taxon>
        <taxon>Negativicutes</taxon>
        <taxon>Selenomonadales</taxon>
        <taxon>Sporomusaceae</taxon>
        <taxon>Sporomusa</taxon>
    </lineage>
</organism>
<dbReference type="GO" id="GO:0003677">
    <property type="term" value="F:DNA binding"/>
    <property type="evidence" value="ECO:0007669"/>
    <property type="project" value="InterPro"/>
</dbReference>
<evidence type="ECO:0000313" key="2">
    <source>
        <dbReference type="EMBL" id="QDR81094.1"/>
    </source>
</evidence>
<feature type="domain" description="Transposase IS200-like" evidence="1">
    <location>
        <begin position="9"/>
        <end position="124"/>
    </location>
</feature>
<dbReference type="AlphaFoldDB" id="A0A517DUR3"/>